<feature type="region of interest" description="Disordered" evidence="1">
    <location>
        <begin position="1"/>
        <end position="22"/>
    </location>
</feature>
<dbReference type="Proteomes" id="UP001172673">
    <property type="component" value="Unassembled WGS sequence"/>
</dbReference>
<comment type="caution">
    <text evidence="3">The sequence shown here is derived from an EMBL/GenBank/DDBJ whole genome shotgun (WGS) entry which is preliminary data.</text>
</comment>
<reference evidence="3" key="1">
    <citation type="submission" date="2022-10" db="EMBL/GenBank/DDBJ databases">
        <title>Culturing micro-colonial fungi from biological soil crusts in the Mojave desert and describing Neophaeococcomyces mojavensis, and introducing the new genera and species Taxawa tesnikishii.</title>
        <authorList>
            <person name="Kurbessoian T."/>
            <person name="Stajich J.E."/>
        </authorList>
    </citation>
    <scope>NUCLEOTIDE SEQUENCE</scope>
    <source>
        <strain evidence="3">TK_41</strain>
    </source>
</reference>
<protein>
    <recommendedName>
        <fullName evidence="2">ASX DEUBAD domain-containing protein</fullName>
    </recommendedName>
</protein>
<dbReference type="AlphaFoldDB" id="A0AA38WUG5"/>
<evidence type="ECO:0000259" key="2">
    <source>
        <dbReference type="Pfam" id="PF13919"/>
    </source>
</evidence>
<feature type="region of interest" description="Disordered" evidence="1">
    <location>
        <begin position="158"/>
        <end position="196"/>
    </location>
</feature>
<proteinExistence type="predicted"/>
<evidence type="ECO:0000313" key="4">
    <source>
        <dbReference type="Proteomes" id="UP001172673"/>
    </source>
</evidence>
<evidence type="ECO:0000256" key="1">
    <source>
        <dbReference type="SAM" id="MobiDB-lite"/>
    </source>
</evidence>
<organism evidence="3 4">
    <name type="scientific">Cladophialophora chaetospira</name>
    <dbReference type="NCBI Taxonomy" id="386627"/>
    <lineage>
        <taxon>Eukaryota</taxon>
        <taxon>Fungi</taxon>
        <taxon>Dikarya</taxon>
        <taxon>Ascomycota</taxon>
        <taxon>Pezizomycotina</taxon>
        <taxon>Eurotiomycetes</taxon>
        <taxon>Chaetothyriomycetidae</taxon>
        <taxon>Chaetothyriales</taxon>
        <taxon>Herpotrichiellaceae</taxon>
        <taxon>Cladophialophora</taxon>
    </lineage>
</organism>
<accession>A0AA38WUG5</accession>
<dbReference type="EMBL" id="JAPDRK010000030">
    <property type="protein sequence ID" value="KAJ9602005.1"/>
    <property type="molecule type" value="Genomic_DNA"/>
</dbReference>
<sequence length="196" mass="22073">MPPTKRPKGKTGPWSSPRVFNSSSPIVKTDIHAFLVRTISGWNSGTETYTEAEKRSIIDSLPPAYQKYEVDGAGHLTCPLATEFVLDDPYIKAAVQGFKTDITEGYYEKTWQNQARKAMQERRDGKFDPYLHEHTEDTFGDPGLDCDDLDEGVVDAEMESSDGEWMGKKTIKAKAPGHDKRASQSQTQMLRQKRKV</sequence>
<dbReference type="InterPro" id="IPR028020">
    <property type="entry name" value="ASX_DEUBAD_dom"/>
</dbReference>
<dbReference type="Pfam" id="PF13919">
    <property type="entry name" value="ASXH"/>
    <property type="match status" value="1"/>
</dbReference>
<feature type="domain" description="ASX DEUBAD" evidence="2">
    <location>
        <begin position="7"/>
        <end position="140"/>
    </location>
</feature>
<evidence type="ECO:0000313" key="3">
    <source>
        <dbReference type="EMBL" id="KAJ9602005.1"/>
    </source>
</evidence>
<keyword evidence="4" id="KW-1185">Reference proteome</keyword>
<name>A0AA38WUG5_9EURO</name>
<gene>
    <name evidence="3" type="ORF">H2200_013564</name>
</gene>